<evidence type="ECO:0000313" key="2">
    <source>
        <dbReference type="Proteomes" id="UP000076842"/>
    </source>
</evidence>
<reference evidence="1 2" key="1">
    <citation type="journal article" date="2016" name="Mol. Biol. Evol.">
        <title>Comparative Genomics of Early-Diverging Mushroom-Forming Fungi Provides Insights into the Origins of Lignocellulose Decay Capabilities.</title>
        <authorList>
            <person name="Nagy L.G."/>
            <person name="Riley R."/>
            <person name="Tritt A."/>
            <person name="Adam C."/>
            <person name="Daum C."/>
            <person name="Floudas D."/>
            <person name="Sun H."/>
            <person name="Yadav J.S."/>
            <person name="Pangilinan J."/>
            <person name="Larsson K.H."/>
            <person name="Matsuura K."/>
            <person name="Barry K."/>
            <person name="Labutti K."/>
            <person name="Kuo R."/>
            <person name="Ohm R.A."/>
            <person name="Bhattacharya S.S."/>
            <person name="Shirouzu T."/>
            <person name="Yoshinaga Y."/>
            <person name="Martin F.M."/>
            <person name="Grigoriev I.V."/>
            <person name="Hibbett D.S."/>
        </authorList>
    </citation>
    <scope>NUCLEOTIDE SEQUENCE [LARGE SCALE GENOMIC DNA]</scope>
    <source>
        <strain evidence="1 2">HHB12733</strain>
    </source>
</reference>
<gene>
    <name evidence="1" type="ORF">CALCODRAFT_513397</name>
</gene>
<dbReference type="InParanoid" id="A0A165C5C5"/>
<name>A0A165C5C5_9BASI</name>
<protein>
    <submittedName>
        <fullName evidence="1">Uncharacterized protein</fullName>
    </submittedName>
</protein>
<proteinExistence type="predicted"/>
<organism evidence="1 2">
    <name type="scientific">Calocera cornea HHB12733</name>
    <dbReference type="NCBI Taxonomy" id="1353952"/>
    <lineage>
        <taxon>Eukaryota</taxon>
        <taxon>Fungi</taxon>
        <taxon>Dikarya</taxon>
        <taxon>Basidiomycota</taxon>
        <taxon>Agaricomycotina</taxon>
        <taxon>Dacrymycetes</taxon>
        <taxon>Dacrymycetales</taxon>
        <taxon>Dacrymycetaceae</taxon>
        <taxon>Calocera</taxon>
    </lineage>
</organism>
<evidence type="ECO:0000313" key="1">
    <source>
        <dbReference type="EMBL" id="KZT50261.1"/>
    </source>
</evidence>
<sequence length="242" mass="27336">MASAPEYHDVLYSSPLFCLVLVTYYGYDTQRLAKSLCKGYPWDDGKESPIHEGLRCPCSTLTLQQAYISDHPEHECLIPRNIRTVLNEIDPDRQDTVDGWAECLEDLTGWLDGLAEQRNSLQPPATEGIRQSEKSALHIQVPGWNHPKVVDVSKADPQAFKRLIEQYKGQEQRLQETTASVTKSLNEFCAVQNEITNLVAELVKVRAMLGKVSVEVQQGKLMATEVYKRLAEDEDEVMDEAE</sequence>
<accession>A0A165C5C5</accession>
<dbReference type="Proteomes" id="UP000076842">
    <property type="component" value="Unassembled WGS sequence"/>
</dbReference>
<keyword evidence="2" id="KW-1185">Reference proteome</keyword>
<dbReference type="EMBL" id="KV424199">
    <property type="protein sequence ID" value="KZT50261.1"/>
    <property type="molecule type" value="Genomic_DNA"/>
</dbReference>
<dbReference type="AlphaFoldDB" id="A0A165C5C5"/>